<sequence>MTGTEDYQSVLKSELFDQGHVVTYRLLSRKLNVNINKAKEYLYAFKRSSPSDVHATYILTGYVKETNSRTSINSNDSISNYSPVKILESFSSNDGSPVERLVKTVKLVSEVELEEGKNWFEKEPTAHVYSLSSSKAIDFTQFTLAEKTLSDIDAKLKQSEISSRFGKIQNPVVLDDVLRSQPDIKSLSLDSKKADKKPPINPVKTSASFFGKSAESKSTKPTTNSKASEVASSKTPSASSTSKPTTQPKKKNPLAAAFAIQSKLPKKSKVVISDVEEEKTVSNSNKLEETEEERREKARKQEELKNIFNDDDAVMNDVSEEEDVHMSDAEEPEPIDEPIELDEPTMEESNEPKGEDTANLKEEEPAQEEKADLKDESADSHNNSKKRKHKKVLKKVTKMDAEGYLVTREEEVFESCSDSDEAPAVSKPAAVPVKKQPLAQIPSKPGKKNTAKGKQASLMSFFKPR</sequence>
<gene>
    <name evidence="6" type="ORF">BN980_GECA02s04410g</name>
</gene>
<evidence type="ECO:0000256" key="3">
    <source>
        <dbReference type="ARBA" id="ARBA00022705"/>
    </source>
</evidence>
<keyword evidence="4" id="KW-0539">Nucleus</keyword>
<evidence type="ECO:0000313" key="6">
    <source>
        <dbReference type="EMBL" id="CDO52008.1"/>
    </source>
</evidence>
<feature type="compositionally biased region" description="Acidic residues" evidence="5">
    <location>
        <begin position="309"/>
        <end position="349"/>
    </location>
</feature>
<feature type="compositionally biased region" description="Low complexity" evidence="5">
    <location>
        <begin position="232"/>
        <end position="247"/>
    </location>
</feature>
<evidence type="ECO:0000256" key="1">
    <source>
        <dbReference type="ARBA" id="ARBA00004123"/>
    </source>
</evidence>
<feature type="compositionally biased region" description="Basic residues" evidence="5">
    <location>
        <begin position="383"/>
        <end position="396"/>
    </location>
</feature>
<comment type="caution">
    <text evidence="6">The sequence shown here is derived from an EMBL/GenBank/DDBJ whole genome shotgun (WGS) entry which is preliminary data.</text>
</comment>
<reference evidence="6" key="1">
    <citation type="submission" date="2014-03" db="EMBL/GenBank/DDBJ databases">
        <authorList>
            <person name="Casaregola S."/>
        </authorList>
    </citation>
    <scope>NUCLEOTIDE SEQUENCE [LARGE SCALE GENOMIC DNA]</scope>
    <source>
        <strain evidence="6">CLIB 918</strain>
    </source>
</reference>
<dbReference type="InterPro" id="IPR041913">
    <property type="entry name" value="POLD3_sf"/>
</dbReference>
<dbReference type="PANTHER" id="PTHR17598:SF13">
    <property type="entry name" value="DNA POLYMERASE DELTA SUBUNIT 3"/>
    <property type="match status" value="1"/>
</dbReference>
<dbReference type="GO" id="GO:0043625">
    <property type="term" value="C:delta DNA polymerase complex"/>
    <property type="evidence" value="ECO:0007669"/>
    <property type="project" value="InterPro"/>
</dbReference>
<accession>A0A0J9X485</accession>
<feature type="compositionally biased region" description="Basic and acidic residues" evidence="5">
    <location>
        <begin position="286"/>
        <end position="305"/>
    </location>
</feature>
<dbReference type="PANTHER" id="PTHR17598">
    <property type="entry name" value="DNA POLYMERASE DELTA SUBUNIT 3"/>
    <property type="match status" value="1"/>
</dbReference>
<feature type="compositionally biased region" description="Low complexity" evidence="5">
    <location>
        <begin position="422"/>
        <end position="435"/>
    </location>
</feature>
<feature type="compositionally biased region" description="Basic and acidic residues" evidence="5">
    <location>
        <begin position="350"/>
        <end position="379"/>
    </location>
</feature>
<dbReference type="AlphaFoldDB" id="A0A0J9X485"/>
<evidence type="ECO:0000256" key="2">
    <source>
        <dbReference type="ARBA" id="ARBA00017589"/>
    </source>
</evidence>
<dbReference type="GO" id="GO:0006297">
    <property type="term" value="P:nucleotide-excision repair, DNA gap filling"/>
    <property type="evidence" value="ECO:0007669"/>
    <property type="project" value="TreeGrafter"/>
</dbReference>
<dbReference type="InterPro" id="IPR019038">
    <property type="entry name" value="POLD3"/>
</dbReference>
<dbReference type="STRING" id="1173061.A0A0J9X485"/>
<protein>
    <recommendedName>
        <fullName evidence="2">DNA polymerase delta subunit 3</fullName>
    </recommendedName>
</protein>
<keyword evidence="3" id="KW-0235">DNA replication</keyword>
<name>A0A0J9X485_GEOCN</name>
<organism evidence="6 7">
    <name type="scientific">Geotrichum candidum</name>
    <name type="common">Oospora lactis</name>
    <name type="synonym">Dipodascus geotrichum</name>
    <dbReference type="NCBI Taxonomy" id="1173061"/>
    <lineage>
        <taxon>Eukaryota</taxon>
        <taxon>Fungi</taxon>
        <taxon>Dikarya</taxon>
        <taxon>Ascomycota</taxon>
        <taxon>Saccharomycotina</taxon>
        <taxon>Dipodascomycetes</taxon>
        <taxon>Dipodascales</taxon>
        <taxon>Dipodascaceae</taxon>
        <taxon>Geotrichum</taxon>
    </lineage>
</organism>
<feature type="region of interest" description="Disordered" evidence="5">
    <location>
        <begin position="189"/>
        <end position="465"/>
    </location>
</feature>
<dbReference type="OrthoDB" id="514823at2759"/>
<feature type="compositionally biased region" description="Acidic residues" evidence="5">
    <location>
        <begin position="411"/>
        <end position="421"/>
    </location>
</feature>
<dbReference type="Gene3D" id="3.90.1030.20">
    <property type="entry name" value="DNA polymerase delta, p66 (Cdc27) subunit, wHTH domain"/>
    <property type="match status" value="1"/>
</dbReference>
<keyword evidence="7" id="KW-1185">Reference proteome</keyword>
<comment type="subcellular location">
    <subcellularLocation>
        <location evidence="1">Nucleus</location>
    </subcellularLocation>
</comment>
<dbReference type="GO" id="GO:0006271">
    <property type="term" value="P:DNA strand elongation involved in DNA replication"/>
    <property type="evidence" value="ECO:0007669"/>
    <property type="project" value="TreeGrafter"/>
</dbReference>
<dbReference type="GO" id="GO:0003887">
    <property type="term" value="F:DNA-directed DNA polymerase activity"/>
    <property type="evidence" value="ECO:0007669"/>
    <property type="project" value="TreeGrafter"/>
</dbReference>
<dbReference type="GO" id="GO:1904161">
    <property type="term" value="P:DNA synthesis involved in UV-damage excision repair"/>
    <property type="evidence" value="ECO:0007669"/>
    <property type="project" value="TreeGrafter"/>
</dbReference>
<dbReference type="Pfam" id="PF09507">
    <property type="entry name" value="CDC27"/>
    <property type="match status" value="1"/>
</dbReference>
<evidence type="ECO:0000256" key="4">
    <source>
        <dbReference type="ARBA" id="ARBA00023242"/>
    </source>
</evidence>
<proteinExistence type="predicted"/>
<feature type="compositionally biased region" description="Polar residues" evidence="5">
    <location>
        <begin position="219"/>
        <end position="231"/>
    </location>
</feature>
<evidence type="ECO:0000313" key="7">
    <source>
        <dbReference type="Proteomes" id="UP000242525"/>
    </source>
</evidence>
<evidence type="ECO:0000256" key="5">
    <source>
        <dbReference type="SAM" id="MobiDB-lite"/>
    </source>
</evidence>
<dbReference type="Proteomes" id="UP000242525">
    <property type="component" value="Unassembled WGS sequence"/>
</dbReference>
<dbReference type="EMBL" id="CCBN010000002">
    <property type="protein sequence ID" value="CDO52008.1"/>
    <property type="molecule type" value="Genomic_DNA"/>
</dbReference>